<dbReference type="InterPro" id="IPR002893">
    <property type="entry name" value="Znf_MYND"/>
</dbReference>
<dbReference type="GO" id="GO:0008270">
    <property type="term" value="F:zinc ion binding"/>
    <property type="evidence" value="ECO:0007669"/>
    <property type="project" value="UniProtKB-KW"/>
</dbReference>
<gene>
    <name evidence="7" type="ORF">FA13DRAFT_1797991</name>
</gene>
<keyword evidence="1" id="KW-0479">Metal-binding</keyword>
<proteinExistence type="predicted"/>
<dbReference type="STRING" id="71717.A0A4Y7SNU0"/>
<keyword evidence="8" id="KW-1185">Reference proteome</keyword>
<protein>
    <recommendedName>
        <fullName evidence="6">MYND-type domain-containing protein</fullName>
    </recommendedName>
</protein>
<dbReference type="Gene3D" id="6.10.140.2220">
    <property type="match status" value="1"/>
</dbReference>
<evidence type="ECO:0000259" key="6">
    <source>
        <dbReference type="PROSITE" id="PS50865"/>
    </source>
</evidence>
<dbReference type="EMBL" id="QPFP01000077">
    <property type="protein sequence ID" value="TEB23505.1"/>
    <property type="molecule type" value="Genomic_DNA"/>
</dbReference>
<dbReference type="OrthoDB" id="3270372at2759"/>
<evidence type="ECO:0000256" key="2">
    <source>
        <dbReference type="ARBA" id="ARBA00022771"/>
    </source>
</evidence>
<reference evidence="7 8" key="1">
    <citation type="journal article" date="2019" name="Nat. Ecol. Evol.">
        <title>Megaphylogeny resolves global patterns of mushroom evolution.</title>
        <authorList>
            <person name="Varga T."/>
            <person name="Krizsan K."/>
            <person name="Foldi C."/>
            <person name="Dima B."/>
            <person name="Sanchez-Garcia M."/>
            <person name="Sanchez-Ramirez S."/>
            <person name="Szollosi G.J."/>
            <person name="Szarkandi J.G."/>
            <person name="Papp V."/>
            <person name="Albert L."/>
            <person name="Andreopoulos W."/>
            <person name="Angelini C."/>
            <person name="Antonin V."/>
            <person name="Barry K.W."/>
            <person name="Bougher N.L."/>
            <person name="Buchanan P."/>
            <person name="Buyck B."/>
            <person name="Bense V."/>
            <person name="Catcheside P."/>
            <person name="Chovatia M."/>
            <person name="Cooper J."/>
            <person name="Damon W."/>
            <person name="Desjardin D."/>
            <person name="Finy P."/>
            <person name="Geml J."/>
            <person name="Haridas S."/>
            <person name="Hughes K."/>
            <person name="Justo A."/>
            <person name="Karasinski D."/>
            <person name="Kautmanova I."/>
            <person name="Kiss B."/>
            <person name="Kocsube S."/>
            <person name="Kotiranta H."/>
            <person name="LaButti K.M."/>
            <person name="Lechner B.E."/>
            <person name="Liimatainen K."/>
            <person name="Lipzen A."/>
            <person name="Lukacs Z."/>
            <person name="Mihaltcheva S."/>
            <person name="Morgado L.N."/>
            <person name="Niskanen T."/>
            <person name="Noordeloos M.E."/>
            <person name="Ohm R.A."/>
            <person name="Ortiz-Santana B."/>
            <person name="Ovrebo C."/>
            <person name="Racz N."/>
            <person name="Riley R."/>
            <person name="Savchenko A."/>
            <person name="Shiryaev A."/>
            <person name="Soop K."/>
            <person name="Spirin V."/>
            <person name="Szebenyi C."/>
            <person name="Tomsovsky M."/>
            <person name="Tulloss R.E."/>
            <person name="Uehling J."/>
            <person name="Grigoriev I.V."/>
            <person name="Vagvolgyi C."/>
            <person name="Papp T."/>
            <person name="Martin F.M."/>
            <person name="Miettinen O."/>
            <person name="Hibbett D.S."/>
            <person name="Nagy L.G."/>
        </authorList>
    </citation>
    <scope>NUCLEOTIDE SEQUENCE [LARGE SCALE GENOMIC DNA]</scope>
    <source>
        <strain evidence="7 8">FP101781</strain>
    </source>
</reference>
<name>A0A4Y7SNU0_COPMI</name>
<comment type="caution">
    <text evidence="7">The sequence shown here is derived from an EMBL/GenBank/DDBJ whole genome shotgun (WGS) entry which is preliminary data.</text>
</comment>
<evidence type="ECO:0000313" key="7">
    <source>
        <dbReference type="EMBL" id="TEB23505.1"/>
    </source>
</evidence>
<evidence type="ECO:0000256" key="4">
    <source>
        <dbReference type="PROSITE-ProRule" id="PRU00134"/>
    </source>
</evidence>
<feature type="domain" description="MYND-type" evidence="6">
    <location>
        <begin position="353"/>
        <end position="394"/>
    </location>
</feature>
<evidence type="ECO:0000313" key="8">
    <source>
        <dbReference type="Proteomes" id="UP000298030"/>
    </source>
</evidence>
<organism evidence="7 8">
    <name type="scientific">Coprinellus micaceus</name>
    <name type="common">Glistening ink-cap mushroom</name>
    <name type="synonym">Coprinus micaceus</name>
    <dbReference type="NCBI Taxonomy" id="71717"/>
    <lineage>
        <taxon>Eukaryota</taxon>
        <taxon>Fungi</taxon>
        <taxon>Dikarya</taxon>
        <taxon>Basidiomycota</taxon>
        <taxon>Agaricomycotina</taxon>
        <taxon>Agaricomycetes</taxon>
        <taxon>Agaricomycetidae</taxon>
        <taxon>Agaricales</taxon>
        <taxon>Agaricineae</taxon>
        <taxon>Psathyrellaceae</taxon>
        <taxon>Coprinellus</taxon>
    </lineage>
</organism>
<dbReference type="Pfam" id="PF01753">
    <property type="entry name" value="zf-MYND"/>
    <property type="match status" value="1"/>
</dbReference>
<dbReference type="AlphaFoldDB" id="A0A4Y7SNU0"/>
<dbReference type="Proteomes" id="UP000298030">
    <property type="component" value="Unassembled WGS sequence"/>
</dbReference>
<feature type="region of interest" description="Disordered" evidence="5">
    <location>
        <begin position="310"/>
        <end position="329"/>
    </location>
</feature>
<dbReference type="SUPFAM" id="SSF144232">
    <property type="entry name" value="HIT/MYND zinc finger-like"/>
    <property type="match status" value="1"/>
</dbReference>
<evidence type="ECO:0000256" key="1">
    <source>
        <dbReference type="ARBA" id="ARBA00022723"/>
    </source>
</evidence>
<sequence>MSLDSAIQYLTSAMENPSSARSACHMRMCTTGERIEEAFNSCTTFNDRNKLAKSRPKFLRAAIRFLTRKQTAAEHAAMVKDLCNCRCDLENPAMFMQHLGGKENRYASHDNERLLQAVYNIGTWICAVLQGTTKSKFKLGHLTKPSVATPWPASPEDLLPYGLANSVDGLQLWAMEPGADGVYLVAAALVEFYQPFAEATFRAPDYVFALERPLQYIEEAMEPYVKNPNDPRAALHLERIRFIHLFLRAHLLHNYSGRFVNMLVYKKKRAYPVMNKLWGLVAGRPPNDDIRSGTALLRDLCKLEFHPRTGEPYLPPDQTMDASDTIPGPSNEVEDALSHMYQVRSGGCLNPTCKSNRDGVTTRLCGRCSIVRYCGEECQKAAWKHPEYPHKVLCAKIYNLKQQLGLKDWKPVLDRAQTSGEGSEPFLKLCKAKRVDLAAVQEIADTLQSLRDPILANTGQGMRTSEAASLHSSVLI</sequence>
<evidence type="ECO:0000256" key="3">
    <source>
        <dbReference type="ARBA" id="ARBA00022833"/>
    </source>
</evidence>
<accession>A0A4Y7SNU0</accession>
<evidence type="ECO:0000256" key="5">
    <source>
        <dbReference type="SAM" id="MobiDB-lite"/>
    </source>
</evidence>
<dbReference type="PROSITE" id="PS50865">
    <property type="entry name" value="ZF_MYND_2"/>
    <property type="match status" value="1"/>
</dbReference>
<keyword evidence="2 4" id="KW-0863">Zinc-finger</keyword>
<keyword evidence="3" id="KW-0862">Zinc</keyword>